<feature type="signal peptide" evidence="2">
    <location>
        <begin position="1"/>
        <end position="24"/>
    </location>
</feature>
<protein>
    <submittedName>
        <fullName evidence="3">(Atlantic silverside) hypothetical protein</fullName>
    </submittedName>
</protein>
<dbReference type="EMBL" id="CAJRST010039999">
    <property type="protein sequence ID" value="CAG6016736.1"/>
    <property type="molecule type" value="Genomic_DNA"/>
</dbReference>
<comment type="caution">
    <text evidence="3">The sequence shown here is derived from an EMBL/GenBank/DDBJ whole genome shotgun (WGS) entry which is preliminary data.</text>
</comment>
<evidence type="ECO:0000256" key="2">
    <source>
        <dbReference type="SAM" id="SignalP"/>
    </source>
</evidence>
<reference evidence="3" key="1">
    <citation type="submission" date="2021-05" db="EMBL/GenBank/DDBJ databases">
        <authorList>
            <person name="Tigano A."/>
        </authorList>
    </citation>
    <scope>NUCLEOTIDE SEQUENCE</scope>
</reference>
<evidence type="ECO:0000256" key="1">
    <source>
        <dbReference type="SAM" id="MobiDB-lite"/>
    </source>
</evidence>
<feature type="compositionally biased region" description="Basic and acidic residues" evidence="1">
    <location>
        <begin position="41"/>
        <end position="61"/>
    </location>
</feature>
<proteinExistence type="predicted"/>
<evidence type="ECO:0000313" key="4">
    <source>
        <dbReference type="Proteomes" id="UP000677803"/>
    </source>
</evidence>
<dbReference type="AlphaFoldDB" id="A0A8S4C0G5"/>
<feature type="chain" id="PRO_5035718493" evidence="2">
    <location>
        <begin position="25"/>
        <end position="124"/>
    </location>
</feature>
<accession>A0A8S4C0G5</accession>
<feature type="region of interest" description="Disordered" evidence="1">
    <location>
        <begin position="24"/>
        <end position="124"/>
    </location>
</feature>
<feature type="compositionally biased region" description="Basic residues" evidence="1">
    <location>
        <begin position="72"/>
        <end position="91"/>
    </location>
</feature>
<keyword evidence="4" id="KW-1185">Reference proteome</keyword>
<name>A0A8S4C0G5_9TELE</name>
<keyword evidence="2" id="KW-0732">Signal</keyword>
<sequence>MFKAAFPSILCLPLIVDVPCKVQPESCESKEPKPEAVSLNHETREQTTDQLEQKQLNKEPNAKSATDSKLPLKPKSRTTGHKRRAKNHHVSIFRTENKAPQNRKVTDYFPIRRSNRKTKTELKV</sequence>
<organism evidence="3 4">
    <name type="scientific">Menidia menidia</name>
    <name type="common">Atlantic silverside</name>
    <dbReference type="NCBI Taxonomy" id="238744"/>
    <lineage>
        <taxon>Eukaryota</taxon>
        <taxon>Metazoa</taxon>
        <taxon>Chordata</taxon>
        <taxon>Craniata</taxon>
        <taxon>Vertebrata</taxon>
        <taxon>Euteleostomi</taxon>
        <taxon>Actinopterygii</taxon>
        <taxon>Neopterygii</taxon>
        <taxon>Teleostei</taxon>
        <taxon>Neoteleostei</taxon>
        <taxon>Acanthomorphata</taxon>
        <taxon>Ovalentaria</taxon>
        <taxon>Atherinomorphae</taxon>
        <taxon>Atheriniformes</taxon>
        <taxon>Atherinopsidae</taxon>
        <taxon>Menidiinae</taxon>
        <taxon>Menidia</taxon>
    </lineage>
</organism>
<evidence type="ECO:0000313" key="3">
    <source>
        <dbReference type="EMBL" id="CAG6016736.1"/>
    </source>
</evidence>
<gene>
    <name evidence="3" type="ORF">MMEN_LOCUS20463</name>
</gene>
<dbReference type="Proteomes" id="UP000677803">
    <property type="component" value="Unassembled WGS sequence"/>
</dbReference>